<evidence type="ECO:0000313" key="2">
    <source>
        <dbReference type="Proteomes" id="UP001494588"/>
    </source>
</evidence>
<evidence type="ECO:0000313" key="1">
    <source>
        <dbReference type="EMBL" id="MEM5291905.1"/>
    </source>
</evidence>
<organism evidence="1 2">
    <name type="scientific">Paraburkholderia sabiae</name>
    <dbReference type="NCBI Taxonomy" id="273251"/>
    <lineage>
        <taxon>Bacteria</taxon>
        <taxon>Pseudomonadati</taxon>
        <taxon>Pseudomonadota</taxon>
        <taxon>Betaproteobacteria</taxon>
        <taxon>Burkholderiales</taxon>
        <taxon>Burkholderiaceae</taxon>
        <taxon>Paraburkholderia</taxon>
    </lineage>
</organism>
<comment type="caution">
    <text evidence="1">The sequence shown here is derived from an EMBL/GenBank/DDBJ whole genome shotgun (WGS) entry which is preliminary data.</text>
</comment>
<keyword evidence="2" id="KW-1185">Reference proteome</keyword>
<dbReference type="Proteomes" id="UP001494588">
    <property type="component" value="Unassembled WGS sequence"/>
</dbReference>
<name>A0ABU9QR00_9BURK</name>
<gene>
    <name evidence="1" type="ORF">V4C55_40005</name>
</gene>
<proteinExistence type="predicted"/>
<protein>
    <submittedName>
        <fullName evidence="1">Uncharacterized protein</fullName>
    </submittedName>
</protein>
<sequence length="77" mass="8881">MSKNPSFHVFNDEELRQHDLEVAARIDQITVARIVSEMNHMNAAQILRTKRGDGKELLMSREQLHAALDQIDNARKK</sequence>
<reference evidence="1 2" key="1">
    <citation type="submission" date="2024-01" db="EMBL/GenBank/DDBJ databases">
        <title>The diversity of rhizobia nodulating Mimosa spp. in eleven states of Brazil covering several biomes is determined by host plant, location, and edaphic factors.</title>
        <authorList>
            <person name="Rouws L."/>
            <person name="Barauna A."/>
            <person name="Beukes C."/>
            <person name="De Faria S.M."/>
            <person name="Gross E."/>
            <person name="Dos Reis Junior F.B."/>
            <person name="Simon M."/>
            <person name="Maluk M."/>
            <person name="Odee D.W."/>
            <person name="Kenicer G."/>
            <person name="Young J.P.W."/>
            <person name="Reis V.M."/>
            <person name="Zilli J."/>
            <person name="James E.K."/>
        </authorList>
    </citation>
    <scope>NUCLEOTIDE SEQUENCE [LARGE SCALE GENOMIC DNA]</scope>
    <source>
        <strain evidence="1 2">JPY77</strain>
    </source>
</reference>
<dbReference type="RefSeq" id="WP_201662244.1">
    <property type="nucleotide sequence ID" value="NZ_CAJHCS010000060.1"/>
</dbReference>
<dbReference type="EMBL" id="JAZHGC010000063">
    <property type="protein sequence ID" value="MEM5291905.1"/>
    <property type="molecule type" value="Genomic_DNA"/>
</dbReference>
<accession>A0ABU9QR00</accession>